<accession>A0A1F5HBE0</accession>
<dbReference type="EMBL" id="MFCA01000026">
    <property type="protein sequence ID" value="OGE01473.1"/>
    <property type="molecule type" value="Genomic_DNA"/>
</dbReference>
<proteinExistence type="predicted"/>
<reference evidence="1 2" key="1">
    <citation type="journal article" date="2016" name="Nat. Commun.">
        <title>Thousands of microbial genomes shed light on interconnected biogeochemical processes in an aquifer system.</title>
        <authorList>
            <person name="Anantharaman K."/>
            <person name="Brown C.T."/>
            <person name="Hug L.A."/>
            <person name="Sharon I."/>
            <person name="Castelle C.J."/>
            <person name="Probst A.J."/>
            <person name="Thomas B.C."/>
            <person name="Singh A."/>
            <person name="Wilkins M.J."/>
            <person name="Karaoz U."/>
            <person name="Brodie E.L."/>
            <person name="Williams K.H."/>
            <person name="Hubbard S.S."/>
            <person name="Banfield J.F."/>
        </authorList>
    </citation>
    <scope>NUCLEOTIDE SEQUENCE [LARGE SCALE GENOMIC DNA]</scope>
</reference>
<dbReference type="STRING" id="1797737.A2196_03165"/>
<evidence type="ECO:0000313" key="2">
    <source>
        <dbReference type="Proteomes" id="UP000176751"/>
    </source>
</evidence>
<name>A0A1F5HBE0_9BACT</name>
<gene>
    <name evidence="1" type="ORF">A2196_03165</name>
</gene>
<evidence type="ECO:0008006" key="3">
    <source>
        <dbReference type="Google" id="ProtNLM"/>
    </source>
</evidence>
<comment type="caution">
    <text evidence="1">The sequence shown here is derived from an EMBL/GenBank/DDBJ whole genome shotgun (WGS) entry which is preliminary data.</text>
</comment>
<dbReference type="Proteomes" id="UP000176751">
    <property type="component" value="Unassembled WGS sequence"/>
</dbReference>
<sequence length="229" mass="26533">MIFILHGQDREASYNRLLQIFKNYPKYHKVKLTKNDRQEAFYLAVFAQDLIEKEKIVSCENFLSDKKVKFATVKTIPREITVIFWEHKQLAPAQVGQFQKIATVENFSLSQIFRFLDSISPNAHISLEHLHSSKLGSEQNLIWQLTNRLFLLILAKNKANYETASKLASSKLLNWQWQKVITQAQKFDLKTLYAIYHGAIKLDFMLKTGAANLDKNSLVSLLLIKYLAL</sequence>
<protein>
    <recommendedName>
        <fullName evidence="3">DNA polymerase III delta N-terminal domain-containing protein</fullName>
    </recommendedName>
</protein>
<organism evidence="1 2">
    <name type="scientific">Candidatus Curtissbacteria bacterium RIFOXYA1_FULL_41_14</name>
    <dbReference type="NCBI Taxonomy" id="1797737"/>
    <lineage>
        <taxon>Bacteria</taxon>
        <taxon>Candidatus Curtissiibacteriota</taxon>
    </lineage>
</organism>
<evidence type="ECO:0000313" key="1">
    <source>
        <dbReference type="EMBL" id="OGE01473.1"/>
    </source>
</evidence>
<dbReference type="Gene3D" id="1.20.272.10">
    <property type="match status" value="1"/>
</dbReference>
<dbReference type="AlphaFoldDB" id="A0A1F5HBE0"/>